<dbReference type="InterPro" id="IPR015943">
    <property type="entry name" value="WD40/YVTN_repeat-like_dom_sf"/>
</dbReference>
<proteinExistence type="predicted"/>
<evidence type="ECO:0000313" key="1">
    <source>
        <dbReference type="EMBL" id="TNC74881.1"/>
    </source>
</evidence>
<comment type="caution">
    <text evidence="1">The sequence shown here is derived from an EMBL/GenBank/DDBJ whole genome shotgun (WGS) entry which is preliminary data.</text>
</comment>
<accession>A0A5C4NJA9</accession>
<dbReference type="RefSeq" id="WP_139079875.1">
    <property type="nucleotide sequence ID" value="NZ_VDFV01000001.1"/>
</dbReference>
<dbReference type="Gene3D" id="2.130.10.10">
    <property type="entry name" value="YVTN repeat-like/Quinoprotein amine dehydrogenase"/>
    <property type="match status" value="2"/>
</dbReference>
<gene>
    <name evidence="1" type="ORF">FHG71_01745</name>
</gene>
<organism evidence="1 2">
    <name type="scientific">Rubellimicrobium roseum</name>
    <dbReference type="NCBI Taxonomy" id="687525"/>
    <lineage>
        <taxon>Bacteria</taxon>
        <taxon>Pseudomonadati</taxon>
        <taxon>Pseudomonadota</taxon>
        <taxon>Alphaproteobacteria</taxon>
        <taxon>Rhodobacterales</taxon>
        <taxon>Roseobacteraceae</taxon>
        <taxon>Rubellimicrobium</taxon>
    </lineage>
</organism>
<dbReference type="SUPFAM" id="SSF110296">
    <property type="entry name" value="Oligoxyloglucan reducing end-specific cellobiohydrolase"/>
    <property type="match status" value="1"/>
</dbReference>
<reference evidence="1 2" key="1">
    <citation type="submission" date="2019-06" db="EMBL/GenBank/DDBJ databases">
        <authorList>
            <person name="Jiang L."/>
        </authorList>
    </citation>
    <scope>NUCLEOTIDE SEQUENCE [LARGE SCALE GENOMIC DNA]</scope>
    <source>
        <strain evidence="1 2">YIM 48858</strain>
    </source>
</reference>
<protein>
    <submittedName>
        <fullName evidence="1">Exo-alpha-sialidase</fullName>
    </submittedName>
</protein>
<name>A0A5C4NJA9_9RHOB</name>
<dbReference type="AlphaFoldDB" id="A0A5C4NJA9"/>
<evidence type="ECO:0000313" key="2">
    <source>
        <dbReference type="Proteomes" id="UP000305709"/>
    </source>
</evidence>
<dbReference type="CDD" id="cd15482">
    <property type="entry name" value="Sialidase_non-viral"/>
    <property type="match status" value="1"/>
</dbReference>
<dbReference type="OrthoDB" id="9764804at2"/>
<keyword evidence="2" id="KW-1185">Reference proteome</keyword>
<dbReference type="Proteomes" id="UP000305709">
    <property type="component" value="Unassembled WGS sequence"/>
</dbReference>
<dbReference type="EMBL" id="VDFV01000001">
    <property type="protein sequence ID" value="TNC74881.1"/>
    <property type="molecule type" value="Genomic_DNA"/>
</dbReference>
<sequence length="291" mass="28984">MANGRLHPVGVLVAGALLVSGGPGTAQEAAPVAELLGRTHVHGLALDPLDGGRLLLATHHGLYALDLATGAVAPLGESRQDFMGFSVAGDDRFLASGHPEAGGNSGVLLSTDGGASWARIAEGVDGPVDFHQMASSAADPGTVYGAYAGGLQRSRDGGATWTLVAPAPEGLIDLAASTADPERLFAATEAGLLVSGDGGATWEPAGPWTAPVSVVETGPGPEVQAFVLGKGLVRAGETGEGLGQWTTVSPPPGGDYLLHLATDGRRTYAVTGSGVLLVSEDGGASWAPFGG</sequence>